<keyword evidence="2" id="KW-1133">Transmembrane helix</keyword>
<dbReference type="Proteomes" id="UP000306602">
    <property type="component" value="Unassembled WGS sequence"/>
</dbReference>
<feature type="transmembrane region" description="Helical" evidence="2">
    <location>
        <begin position="68"/>
        <end position="91"/>
    </location>
</feature>
<keyword evidence="2" id="KW-0812">Transmembrane</keyword>
<organism evidence="3 4">
    <name type="scientific">Aliishimia ponticola</name>
    <dbReference type="NCBI Taxonomy" id="2499833"/>
    <lineage>
        <taxon>Bacteria</taxon>
        <taxon>Pseudomonadati</taxon>
        <taxon>Pseudomonadota</taxon>
        <taxon>Alphaproteobacteria</taxon>
        <taxon>Rhodobacterales</taxon>
        <taxon>Paracoccaceae</taxon>
        <taxon>Aliishimia</taxon>
    </lineage>
</organism>
<feature type="compositionally biased region" description="Basic and acidic residues" evidence="1">
    <location>
        <begin position="45"/>
        <end position="60"/>
    </location>
</feature>
<evidence type="ECO:0000313" key="4">
    <source>
        <dbReference type="Proteomes" id="UP000306602"/>
    </source>
</evidence>
<proteinExistence type="predicted"/>
<reference evidence="3 4" key="1">
    <citation type="submission" date="2019-04" db="EMBL/GenBank/DDBJ databases">
        <title>Shimia ponticola sp. nov., isolated from seawater.</title>
        <authorList>
            <person name="Kim Y.-O."/>
            <person name="Yoon J.-H."/>
        </authorList>
    </citation>
    <scope>NUCLEOTIDE SEQUENCE [LARGE SCALE GENOMIC DNA]</scope>
    <source>
        <strain evidence="3 4">MYP11</strain>
    </source>
</reference>
<evidence type="ECO:0000313" key="3">
    <source>
        <dbReference type="EMBL" id="THH35276.1"/>
    </source>
</evidence>
<protein>
    <submittedName>
        <fullName evidence="3">SHOCT domain-containing protein</fullName>
    </submittedName>
</protein>
<comment type="caution">
    <text evidence="3">The sequence shown here is derived from an EMBL/GenBank/DDBJ whole genome shotgun (WGS) entry which is preliminary data.</text>
</comment>
<name>A0A4S4N7W8_9RHOB</name>
<sequence length="119" mass="12755">MTAMLREIRQLDAARRRGELDEMEYIHAKARLLEAVEDATVEVAPRPEARPRTRPIRRDAGPGAGAQGAIWLALPICLLAAGATTLLGAWLLGDLTLALTLTATLSAAVIVAAFKNLED</sequence>
<keyword evidence="4" id="KW-1185">Reference proteome</keyword>
<gene>
    <name evidence="3" type="ORF">E4Z66_15765</name>
</gene>
<feature type="region of interest" description="Disordered" evidence="1">
    <location>
        <begin position="43"/>
        <end position="62"/>
    </location>
</feature>
<dbReference type="EMBL" id="SRKY01000004">
    <property type="protein sequence ID" value="THH35276.1"/>
    <property type="molecule type" value="Genomic_DNA"/>
</dbReference>
<evidence type="ECO:0000256" key="1">
    <source>
        <dbReference type="SAM" id="MobiDB-lite"/>
    </source>
</evidence>
<accession>A0A4S4N7W8</accession>
<feature type="transmembrane region" description="Helical" evidence="2">
    <location>
        <begin position="97"/>
        <end position="114"/>
    </location>
</feature>
<dbReference type="OrthoDB" id="7859575at2"/>
<keyword evidence="2" id="KW-0472">Membrane</keyword>
<dbReference type="AlphaFoldDB" id="A0A4S4N7W8"/>
<dbReference type="RefSeq" id="WP_136464008.1">
    <property type="nucleotide sequence ID" value="NZ_SRKY01000004.1"/>
</dbReference>
<evidence type="ECO:0000256" key="2">
    <source>
        <dbReference type="SAM" id="Phobius"/>
    </source>
</evidence>